<reference evidence="1 2" key="1">
    <citation type="submission" date="2024-06" db="EMBL/GenBank/DDBJ databases">
        <title>The Natural Products Discovery Center: Release of the First 8490 Sequenced Strains for Exploring Actinobacteria Biosynthetic Diversity.</title>
        <authorList>
            <person name="Kalkreuter E."/>
            <person name="Kautsar S.A."/>
            <person name="Yang D."/>
            <person name="Bader C.D."/>
            <person name="Teijaro C.N."/>
            <person name="Fluegel L."/>
            <person name="Davis C.M."/>
            <person name="Simpson J.R."/>
            <person name="Lauterbach L."/>
            <person name="Steele A.D."/>
            <person name="Gui C."/>
            <person name="Meng S."/>
            <person name="Li G."/>
            <person name="Viehrig K."/>
            <person name="Ye F."/>
            <person name="Su P."/>
            <person name="Kiefer A.F."/>
            <person name="Nichols A."/>
            <person name="Cepeda A.J."/>
            <person name="Yan W."/>
            <person name="Fan B."/>
            <person name="Jiang Y."/>
            <person name="Adhikari A."/>
            <person name="Zheng C.-J."/>
            <person name="Schuster L."/>
            <person name="Cowan T.M."/>
            <person name="Smanski M.J."/>
            <person name="Chevrette M.G."/>
            <person name="De Carvalho L.P.S."/>
            <person name="Shen B."/>
        </authorList>
    </citation>
    <scope>NUCLEOTIDE SEQUENCE [LARGE SCALE GENOMIC DNA]</scope>
    <source>
        <strain evidence="1 2">NPDC006434</strain>
    </source>
</reference>
<comment type="caution">
    <text evidence="1">The sequence shown here is derived from an EMBL/GenBank/DDBJ whole genome shotgun (WGS) entry which is preliminary data.</text>
</comment>
<organism evidence="1 2">
    <name type="scientific">Streptomyces ossamyceticus</name>
    <dbReference type="NCBI Taxonomy" id="249581"/>
    <lineage>
        <taxon>Bacteria</taxon>
        <taxon>Bacillati</taxon>
        <taxon>Actinomycetota</taxon>
        <taxon>Actinomycetes</taxon>
        <taxon>Kitasatosporales</taxon>
        <taxon>Streptomycetaceae</taxon>
        <taxon>Streptomyces</taxon>
    </lineage>
</organism>
<sequence>MRTSRMRRGLRQAGLLVVAVAALMVTSGPVTGTAYAESGRRLCVYTENEDGWTELRSNRAFNAYVAVDYKKDGACPVVDPAKFRWKVGAQPVKKIRCEDWPARANPWPGSDVCTHLPADAVFEARVYDDGKGVGWSLGADIWQFR</sequence>
<dbReference type="EMBL" id="JBEXPZ010000008">
    <property type="protein sequence ID" value="MET9844509.1"/>
    <property type="molecule type" value="Genomic_DNA"/>
</dbReference>
<evidence type="ECO:0000313" key="1">
    <source>
        <dbReference type="EMBL" id="MET9844509.1"/>
    </source>
</evidence>
<proteinExistence type="predicted"/>
<dbReference type="Proteomes" id="UP001550210">
    <property type="component" value="Unassembled WGS sequence"/>
</dbReference>
<evidence type="ECO:0008006" key="3">
    <source>
        <dbReference type="Google" id="ProtNLM"/>
    </source>
</evidence>
<dbReference type="RefSeq" id="WP_355394167.1">
    <property type="nucleotide sequence ID" value="NZ_JBEGHN010000001.1"/>
</dbReference>
<keyword evidence="2" id="KW-1185">Reference proteome</keyword>
<accession>A0ABV2USH6</accession>
<gene>
    <name evidence="1" type="ORF">ABZZ21_07960</name>
</gene>
<name>A0ABV2USH6_9ACTN</name>
<evidence type="ECO:0000313" key="2">
    <source>
        <dbReference type="Proteomes" id="UP001550210"/>
    </source>
</evidence>
<protein>
    <recommendedName>
        <fullName evidence="3">Secreted protein</fullName>
    </recommendedName>
</protein>